<dbReference type="PROSITE" id="PS50880">
    <property type="entry name" value="TOPRIM"/>
    <property type="match status" value="1"/>
</dbReference>
<comment type="similarity">
    <text evidence="12 13">Belongs to the DnaG primase family.</text>
</comment>
<dbReference type="InterPro" id="IPR030846">
    <property type="entry name" value="DnaG_bac"/>
</dbReference>
<evidence type="ECO:0000256" key="8">
    <source>
        <dbReference type="ARBA" id="ARBA00022833"/>
    </source>
</evidence>
<dbReference type="GO" id="GO:0005737">
    <property type="term" value="C:cytoplasm"/>
    <property type="evidence" value="ECO:0007669"/>
    <property type="project" value="TreeGrafter"/>
</dbReference>
<keyword evidence="1 12" id="KW-0240">DNA-directed RNA polymerase</keyword>
<evidence type="ECO:0000256" key="6">
    <source>
        <dbReference type="ARBA" id="ARBA00022723"/>
    </source>
</evidence>
<dbReference type="Gene3D" id="3.90.980.10">
    <property type="entry name" value="DNA primase, catalytic core, N-terminal domain"/>
    <property type="match status" value="1"/>
</dbReference>
<dbReference type="GO" id="GO:0003677">
    <property type="term" value="F:DNA binding"/>
    <property type="evidence" value="ECO:0007669"/>
    <property type="project" value="UniProtKB-KW"/>
</dbReference>
<keyword evidence="9" id="KW-0460">Magnesium</keyword>
<dbReference type="NCBIfam" id="TIGR01391">
    <property type="entry name" value="dnaG"/>
    <property type="match status" value="1"/>
</dbReference>
<evidence type="ECO:0000256" key="5">
    <source>
        <dbReference type="ARBA" id="ARBA00022705"/>
    </source>
</evidence>
<keyword evidence="6 12" id="KW-0479">Metal-binding</keyword>
<comment type="function">
    <text evidence="12 13">RNA polymerase that catalyzes the synthesis of short RNA molecules used as primers for DNA polymerase during DNA replication.</text>
</comment>
<evidence type="ECO:0000313" key="16">
    <source>
        <dbReference type="EMBL" id="TRM12729.1"/>
    </source>
</evidence>
<dbReference type="Pfam" id="PF08275">
    <property type="entry name" value="DNAG_N"/>
    <property type="match status" value="1"/>
</dbReference>
<evidence type="ECO:0000256" key="7">
    <source>
        <dbReference type="ARBA" id="ARBA00022771"/>
    </source>
</evidence>
<evidence type="ECO:0000256" key="9">
    <source>
        <dbReference type="ARBA" id="ARBA00022842"/>
    </source>
</evidence>
<dbReference type="EC" id="2.7.7.101" evidence="12"/>
<dbReference type="GO" id="GO:0003899">
    <property type="term" value="F:DNA-directed RNA polymerase activity"/>
    <property type="evidence" value="ECO:0007669"/>
    <property type="project" value="UniProtKB-UniRule"/>
</dbReference>
<dbReference type="SUPFAM" id="SSF48024">
    <property type="entry name" value="N-terminal domain of DnaB helicase"/>
    <property type="match status" value="1"/>
</dbReference>
<dbReference type="SMART" id="SM00400">
    <property type="entry name" value="ZnF_CHCC"/>
    <property type="match status" value="1"/>
</dbReference>
<keyword evidence="8 12" id="KW-0862">Zinc</keyword>
<comment type="cofactor">
    <cofactor evidence="12 13 14">
        <name>Zn(2+)</name>
        <dbReference type="ChEBI" id="CHEBI:29105"/>
    </cofactor>
    <text evidence="12 13 14">Binds 1 zinc ion per monomer.</text>
</comment>
<dbReference type="GO" id="GO:0006269">
    <property type="term" value="P:DNA replication, synthesis of primer"/>
    <property type="evidence" value="ECO:0007669"/>
    <property type="project" value="UniProtKB-UniRule"/>
</dbReference>
<keyword evidence="7 12" id="KW-0863">Zinc-finger</keyword>
<dbReference type="InterPro" id="IPR002694">
    <property type="entry name" value="Znf_CHC2"/>
</dbReference>
<feature type="domain" description="Toprim" evidence="15">
    <location>
        <begin position="259"/>
        <end position="340"/>
    </location>
</feature>
<dbReference type="Gene3D" id="1.10.860.10">
    <property type="entry name" value="DNAb Helicase, Chain A"/>
    <property type="match status" value="1"/>
</dbReference>
<comment type="catalytic activity">
    <reaction evidence="12">
        <text>ssDNA + n NTP = ssDNA/pppN(pN)n-1 hybrid + (n-1) diphosphate.</text>
        <dbReference type="EC" id="2.7.7.101"/>
    </reaction>
</comment>
<dbReference type="SMART" id="SM00493">
    <property type="entry name" value="TOPRIM"/>
    <property type="match status" value="1"/>
</dbReference>
<dbReference type="GO" id="GO:0000428">
    <property type="term" value="C:DNA-directed RNA polymerase complex"/>
    <property type="evidence" value="ECO:0007669"/>
    <property type="project" value="UniProtKB-KW"/>
</dbReference>
<accession>A0A549YLG4</accession>
<dbReference type="Pfam" id="PF13155">
    <property type="entry name" value="Toprim_2"/>
    <property type="match status" value="1"/>
</dbReference>
<dbReference type="EMBL" id="VJMZ01000001">
    <property type="protein sequence ID" value="TRM12729.1"/>
    <property type="molecule type" value="Genomic_DNA"/>
</dbReference>
<dbReference type="InterPro" id="IPR034151">
    <property type="entry name" value="TOPRIM_DnaG_bac"/>
</dbReference>
<evidence type="ECO:0000259" key="15">
    <source>
        <dbReference type="PROSITE" id="PS50880"/>
    </source>
</evidence>
<dbReference type="InterPro" id="IPR006295">
    <property type="entry name" value="DNA_primase_DnaG"/>
</dbReference>
<evidence type="ECO:0000256" key="2">
    <source>
        <dbReference type="ARBA" id="ARBA00022515"/>
    </source>
</evidence>
<evidence type="ECO:0000256" key="4">
    <source>
        <dbReference type="ARBA" id="ARBA00022695"/>
    </source>
</evidence>
<dbReference type="RefSeq" id="WP_142791667.1">
    <property type="nucleotide sequence ID" value="NZ_VJMZ01000001.1"/>
</dbReference>
<evidence type="ECO:0000256" key="1">
    <source>
        <dbReference type="ARBA" id="ARBA00022478"/>
    </source>
</evidence>
<keyword evidence="5 12" id="KW-0235">DNA replication</keyword>
<dbReference type="AlphaFoldDB" id="A0A549YLG4"/>
<organism evidence="16 17">
    <name type="scientific">Lentibacillus cibarius</name>
    <dbReference type="NCBI Taxonomy" id="2583219"/>
    <lineage>
        <taxon>Bacteria</taxon>
        <taxon>Bacillati</taxon>
        <taxon>Bacillota</taxon>
        <taxon>Bacilli</taxon>
        <taxon>Bacillales</taxon>
        <taxon>Bacillaceae</taxon>
        <taxon>Lentibacillus</taxon>
    </lineage>
</organism>
<dbReference type="Proteomes" id="UP000319280">
    <property type="component" value="Unassembled WGS sequence"/>
</dbReference>
<dbReference type="InterPro" id="IPR050219">
    <property type="entry name" value="DnaG_primase"/>
</dbReference>
<evidence type="ECO:0000256" key="12">
    <source>
        <dbReference type="HAMAP-Rule" id="MF_00974"/>
    </source>
</evidence>
<feature type="zinc finger region" description="CHC2-type" evidence="12 14">
    <location>
        <begin position="40"/>
        <end position="64"/>
    </location>
</feature>
<evidence type="ECO:0000313" key="17">
    <source>
        <dbReference type="Proteomes" id="UP000319280"/>
    </source>
</evidence>
<evidence type="ECO:0000256" key="14">
    <source>
        <dbReference type="PIRSR" id="PIRSR002811-1"/>
    </source>
</evidence>
<dbReference type="InterPro" id="IPR006171">
    <property type="entry name" value="TOPRIM_dom"/>
</dbReference>
<dbReference type="Gene3D" id="3.90.580.10">
    <property type="entry name" value="Zinc finger, CHC2-type domain"/>
    <property type="match status" value="1"/>
</dbReference>
<evidence type="ECO:0000256" key="13">
    <source>
        <dbReference type="PIRNR" id="PIRNR002811"/>
    </source>
</evidence>
<keyword evidence="4 12" id="KW-0548">Nucleotidyltransferase</keyword>
<dbReference type="InterPro" id="IPR036185">
    <property type="entry name" value="DNA_heli_DnaB-like_N_sf"/>
</dbReference>
<dbReference type="InterPro" id="IPR013264">
    <property type="entry name" value="DNAG_N"/>
</dbReference>
<dbReference type="Pfam" id="PF01807">
    <property type="entry name" value="Zn_ribbon_DnaG"/>
    <property type="match status" value="1"/>
</dbReference>
<dbReference type="HAMAP" id="MF_00974">
    <property type="entry name" value="DNA_primase_DnaG"/>
    <property type="match status" value="1"/>
</dbReference>
<gene>
    <name evidence="12" type="primary">dnaG</name>
    <name evidence="16" type="ORF">FH966_14060</name>
</gene>
<dbReference type="SUPFAM" id="SSF57783">
    <property type="entry name" value="Zinc beta-ribbon"/>
    <property type="match status" value="1"/>
</dbReference>
<evidence type="ECO:0000256" key="11">
    <source>
        <dbReference type="ARBA" id="ARBA00023163"/>
    </source>
</evidence>
<dbReference type="PANTHER" id="PTHR30313:SF2">
    <property type="entry name" value="DNA PRIMASE"/>
    <property type="match status" value="1"/>
</dbReference>
<keyword evidence="2 12" id="KW-0639">Primosome</keyword>
<dbReference type="InterPro" id="IPR037068">
    <property type="entry name" value="DNA_primase_core_N_sf"/>
</dbReference>
<proteinExistence type="inferred from homology"/>
<keyword evidence="17" id="KW-1185">Reference proteome</keyword>
<dbReference type="CDD" id="cd03364">
    <property type="entry name" value="TOPRIM_DnaG_primases"/>
    <property type="match status" value="1"/>
</dbReference>
<dbReference type="GO" id="GO:0008270">
    <property type="term" value="F:zinc ion binding"/>
    <property type="evidence" value="ECO:0007669"/>
    <property type="project" value="UniProtKB-UniRule"/>
</dbReference>
<evidence type="ECO:0000256" key="3">
    <source>
        <dbReference type="ARBA" id="ARBA00022679"/>
    </source>
</evidence>
<dbReference type="InterPro" id="IPR019475">
    <property type="entry name" value="DNA_primase_DnaB-bd"/>
</dbReference>
<dbReference type="FunFam" id="3.90.580.10:FF:000001">
    <property type="entry name" value="DNA primase"/>
    <property type="match status" value="1"/>
</dbReference>
<dbReference type="GO" id="GO:1990077">
    <property type="term" value="C:primosome complex"/>
    <property type="evidence" value="ECO:0007669"/>
    <property type="project" value="UniProtKB-KW"/>
</dbReference>
<dbReference type="GO" id="GO:0005524">
    <property type="term" value="F:ATP binding"/>
    <property type="evidence" value="ECO:0007669"/>
    <property type="project" value="InterPro"/>
</dbReference>
<dbReference type="GO" id="GO:0003678">
    <property type="term" value="F:DNA helicase activity"/>
    <property type="evidence" value="ECO:0007669"/>
    <property type="project" value="InterPro"/>
</dbReference>
<dbReference type="PANTHER" id="PTHR30313">
    <property type="entry name" value="DNA PRIMASE"/>
    <property type="match status" value="1"/>
</dbReference>
<dbReference type="InterPro" id="IPR016136">
    <property type="entry name" value="DNA_helicase_N/primase_C"/>
</dbReference>
<reference evidence="16 17" key="1">
    <citation type="submission" date="2019-07" db="EMBL/GenBank/DDBJ databases">
        <title>Genomic analysis of Lentibacillus sp. NKC851-2.</title>
        <authorList>
            <person name="Oh Y.J."/>
        </authorList>
    </citation>
    <scope>NUCLEOTIDE SEQUENCE [LARGE SCALE GENOMIC DNA]</scope>
    <source>
        <strain evidence="16 17">NKC851-2</strain>
    </source>
</reference>
<comment type="caution">
    <text evidence="16">The sequence shown here is derived from an EMBL/GenBank/DDBJ whole genome shotgun (WGS) entry which is preliminary data.</text>
</comment>
<protein>
    <recommendedName>
        <fullName evidence="12 13">DNA primase</fullName>
        <ecNumber evidence="12">2.7.7.101</ecNumber>
    </recommendedName>
</protein>
<evidence type="ECO:0000256" key="10">
    <source>
        <dbReference type="ARBA" id="ARBA00023125"/>
    </source>
</evidence>
<dbReference type="InterPro" id="IPR036977">
    <property type="entry name" value="DNA_primase_Znf_CHC2"/>
</dbReference>
<sequence>MVGQVTEEAIEQVRTANDIVDVIGEYMQLKKQGRNYFGLCPFHGEKTPSFSVTQEKQIFHCFGCGKGGNVITFIMEMEGYTFHEALEFLADKSGIELPATVSQKHSSISPENEQILSASEWVAKLYHHLLRYTKDGKKGYQYFKNRGIADETIDIFQLGFAPEAKDFTAAFLNKKGFHQQILVKSGLLSQHEDNSVSDRFRGRVIFPIRNHLGKPIAFGGRALADQEPKYLNSPENELFRKGRILYNFDLAKKYIRKQNEAVLFEGYMDVISAYQAGVKNGVATLGTSLTDTQAKLLKRYVDTVTLCYDADEAGNEATYKAARILQKAGCNVKIANLRENMDPDNFINEFGGNAFHNEVIKSSLTFTSFYMRYLKKNYNLTLEGDRINYIEKVLEHLATIDSSVEREYYLKELSSNYEISMESLTQQMQVHRQKMGSVRDKQNKNSYTNKRPEFRQQKKLLPAFHNAERRLLAYMLQDPSITDKVQEEIGASFNIEEHKIIATHLYAFYEEYNEANVSKFVEMLKDDYLKKLVTEIAMLSEHDQITDHEINDYIRMIRAEHNNKENIQSLKEEQKLAEQQNNPIKAAEIAMRIIELQKQWKNIN</sequence>
<dbReference type="PIRSF" id="PIRSF002811">
    <property type="entry name" value="DnaG"/>
    <property type="match status" value="1"/>
</dbReference>
<dbReference type="SUPFAM" id="SSF56731">
    <property type="entry name" value="DNA primase core"/>
    <property type="match status" value="1"/>
</dbReference>
<name>A0A549YLG4_9BACI</name>
<dbReference type="Pfam" id="PF10410">
    <property type="entry name" value="DnaB_bind"/>
    <property type="match status" value="1"/>
</dbReference>
<keyword evidence="3 12" id="KW-0808">Transferase</keyword>
<comment type="domain">
    <text evidence="12">Contains an N-terminal zinc-binding domain, a central core domain that contains the primase activity, and a C-terminal DnaB-binding domain.</text>
</comment>
<keyword evidence="11 12" id="KW-0804">Transcription</keyword>
<dbReference type="Gene3D" id="3.40.1360.10">
    <property type="match status" value="1"/>
</dbReference>
<comment type="subunit">
    <text evidence="12">Monomer. Interacts with DnaB.</text>
</comment>
<keyword evidence="10 12" id="KW-0238">DNA-binding</keyword>